<evidence type="ECO:0000256" key="1">
    <source>
        <dbReference type="ARBA" id="ARBA00022670"/>
    </source>
</evidence>
<dbReference type="Gene3D" id="3.40.140.10">
    <property type="entry name" value="Cytidine Deaminase, domain 2"/>
    <property type="match status" value="1"/>
</dbReference>
<keyword evidence="1" id="KW-0645">Protease</keyword>
<evidence type="ECO:0000259" key="6">
    <source>
        <dbReference type="PROSITE" id="PS50249"/>
    </source>
</evidence>
<keyword evidence="2" id="KW-0479">Metal-binding</keyword>
<accession>A0A1I0TSV0</accession>
<dbReference type="Proteomes" id="UP000198836">
    <property type="component" value="Unassembled WGS sequence"/>
</dbReference>
<keyword evidence="5" id="KW-0482">Metalloprotease</keyword>
<protein>
    <submittedName>
        <fullName evidence="7">RadC-like JAB domain-containing protein</fullName>
    </submittedName>
</protein>
<evidence type="ECO:0000313" key="7">
    <source>
        <dbReference type="EMBL" id="SFA54848.1"/>
    </source>
</evidence>
<evidence type="ECO:0000256" key="5">
    <source>
        <dbReference type="ARBA" id="ARBA00023049"/>
    </source>
</evidence>
<keyword evidence="3" id="KW-0378">Hydrolase</keyword>
<keyword evidence="8" id="KW-1185">Reference proteome</keyword>
<keyword evidence="4" id="KW-0862">Zinc</keyword>
<dbReference type="GO" id="GO:0008237">
    <property type="term" value="F:metallopeptidase activity"/>
    <property type="evidence" value="ECO:0007669"/>
    <property type="project" value="UniProtKB-KW"/>
</dbReference>
<dbReference type="EMBL" id="FOJM01000014">
    <property type="protein sequence ID" value="SFA54848.1"/>
    <property type="molecule type" value="Genomic_DNA"/>
</dbReference>
<dbReference type="Pfam" id="PF04002">
    <property type="entry name" value="RadC"/>
    <property type="match status" value="1"/>
</dbReference>
<dbReference type="PANTHER" id="PTHR30471:SF3">
    <property type="entry name" value="UPF0758 PROTEIN YEES-RELATED"/>
    <property type="match status" value="1"/>
</dbReference>
<dbReference type="CDD" id="cd08071">
    <property type="entry name" value="MPN_DUF2466"/>
    <property type="match status" value="1"/>
</dbReference>
<evidence type="ECO:0000256" key="3">
    <source>
        <dbReference type="ARBA" id="ARBA00022801"/>
    </source>
</evidence>
<dbReference type="InterPro" id="IPR001405">
    <property type="entry name" value="UPF0758"/>
</dbReference>
<feature type="domain" description="MPN" evidence="6">
    <location>
        <begin position="23"/>
        <end position="148"/>
    </location>
</feature>
<dbReference type="OrthoDB" id="9804482at2"/>
<evidence type="ECO:0000313" key="8">
    <source>
        <dbReference type="Proteomes" id="UP000198836"/>
    </source>
</evidence>
<gene>
    <name evidence="7" type="ORF">SAMN04488511_11426</name>
</gene>
<reference evidence="8" key="1">
    <citation type="submission" date="2016-10" db="EMBL/GenBank/DDBJ databases">
        <authorList>
            <person name="Varghese N."/>
            <person name="Submissions S."/>
        </authorList>
    </citation>
    <scope>NUCLEOTIDE SEQUENCE [LARGE SCALE GENOMIC DNA]</scope>
    <source>
        <strain evidence="8">DSM 18130</strain>
    </source>
</reference>
<dbReference type="AlphaFoldDB" id="A0A1I0TSV0"/>
<dbReference type="InterPro" id="IPR025657">
    <property type="entry name" value="RadC_JAB"/>
</dbReference>
<dbReference type="PANTHER" id="PTHR30471">
    <property type="entry name" value="DNA REPAIR PROTEIN RADC"/>
    <property type="match status" value="1"/>
</dbReference>
<dbReference type="RefSeq" id="WP_090985715.1">
    <property type="nucleotide sequence ID" value="NZ_FOJM01000014.1"/>
</dbReference>
<dbReference type="PROSITE" id="PS50249">
    <property type="entry name" value="MPN"/>
    <property type="match status" value="1"/>
</dbReference>
<dbReference type="InterPro" id="IPR020891">
    <property type="entry name" value="UPF0758_CS"/>
</dbReference>
<evidence type="ECO:0000256" key="2">
    <source>
        <dbReference type="ARBA" id="ARBA00022723"/>
    </source>
</evidence>
<dbReference type="PROSITE" id="PS01302">
    <property type="entry name" value="UPF0758"/>
    <property type="match status" value="1"/>
</dbReference>
<dbReference type="GO" id="GO:0006508">
    <property type="term" value="P:proteolysis"/>
    <property type="evidence" value="ECO:0007669"/>
    <property type="project" value="UniProtKB-KW"/>
</dbReference>
<organism evidence="7 8">
    <name type="scientific">Pedobacter suwonensis</name>
    <dbReference type="NCBI Taxonomy" id="332999"/>
    <lineage>
        <taxon>Bacteria</taxon>
        <taxon>Pseudomonadati</taxon>
        <taxon>Bacteroidota</taxon>
        <taxon>Sphingobacteriia</taxon>
        <taxon>Sphingobacteriales</taxon>
        <taxon>Sphingobacteriaceae</taxon>
        <taxon>Pedobacter</taxon>
    </lineage>
</organism>
<sequence>MKKLKIQEVSLKYKRNRPDRDIQVITANDAYDVLKSVWDENRIDLLEEFKIILLDVKNCVLGVSSISTGGISTCIVDPKIVFATALKANSSSIILAHNHPSGVLDASEADIKTTRQLVEGGKMLSMPVYDHLILTSSGFFSMAENLLIPR</sequence>
<proteinExistence type="predicted"/>
<dbReference type="GO" id="GO:0046872">
    <property type="term" value="F:metal ion binding"/>
    <property type="evidence" value="ECO:0007669"/>
    <property type="project" value="UniProtKB-KW"/>
</dbReference>
<evidence type="ECO:0000256" key="4">
    <source>
        <dbReference type="ARBA" id="ARBA00022833"/>
    </source>
</evidence>
<dbReference type="STRING" id="332999.SAMN04488511_11426"/>
<dbReference type="InterPro" id="IPR037518">
    <property type="entry name" value="MPN"/>
</dbReference>
<name>A0A1I0TSV0_9SPHI</name>